<dbReference type="Pfam" id="PF00078">
    <property type="entry name" value="RVT_1"/>
    <property type="match status" value="1"/>
</dbReference>
<dbReference type="Proteomes" id="UP000694569">
    <property type="component" value="Unplaced"/>
</dbReference>
<dbReference type="Pfam" id="PF03372">
    <property type="entry name" value="Exo_endo_phos"/>
    <property type="match status" value="1"/>
</dbReference>
<keyword evidence="3" id="KW-1185">Reference proteome</keyword>
<dbReference type="CDD" id="cd09076">
    <property type="entry name" value="L1-EN"/>
    <property type="match status" value="1"/>
</dbReference>
<dbReference type="PROSITE" id="PS50878">
    <property type="entry name" value="RT_POL"/>
    <property type="match status" value="1"/>
</dbReference>
<dbReference type="Gene3D" id="3.60.10.10">
    <property type="entry name" value="Endonuclease/exonuclease/phosphatase"/>
    <property type="match status" value="1"/>
</dbReference>
<dbReference type="SUPFAM" id="SSF56219">
    <property type="entry name" value="DNase I-like"/>
    <property type="match status" value="1"/>
</dbReference>
<dbReference type="InterPro" id="IPR000477">
    <property type="entry name" value="RT_dom"/>
</dbReference>
<sequence>MGYSSNNTIAKSKGTAILFAKSIPFQHRATLVDGGGRYVVVKGTIADRMYTFANIYAPNKSQHKFLAKFLTTLKDFTEGCLVLGGDFNLPMDPLRDTSLGRSAVPARILRRINSLLHSNRLVDCWRALHPEDRDYTFFSHPAQTYSRLDYFFLSHYHLQDLHSATIGNLTWSDHAPVTMTLTSPLYRTTAPTWRLNDFLLSDPTVIQDCTQALEHYFTENANPDLAPLTIWEAHKCVIRGFYIQKASEFKRQKSTAITDTLKRIATLETLHKGSLDADGLVELTAARRELTTLLNSSYHRQCQRSKMFFFAHGDKSGRLLARMLQKQRAASYIAKIRDSHNQIHYLPGDIQSTIRSYYESLYNLPGHTPDREGATNRTDIRDYLTTHLKCRLPQSTARLLELPLSAEELTGALKASKTGKCPGPDGLPLNYYKRFLKTLAPHFLLAFNSVPEGRLIPPQTLSANITLIPKDGKDAAQCENYRPISLLNCDLKIFAKILASRLLPHITDLIHPDQTGFIPGREARDNTIRALTLTHRAQRRGEELLLLSTDAEKAFDRVNWDFLFATLEHIGLGPHLCAWIRALYINPTARICVNGMYTAPFKIRNGTRQGCPLSPLLFTLALEPFLAAIRGSPDVRGLRVGPTEHKIAAYADDLLFFISRPETTLPNVLQAFHRYGLLSNLKINYAKSFILNISLSSRRVSALTPRFPFQWATSRIKYLGIWVT</sequence>
<dbReference type="InterPro" id="IPR036691">
    <property type="entry name" value="Endo/exonu/phosph_ase_sf"/>
</dbReference>
<organism evidence="2 3">
    <name type="scientific">Leptobrachium leishanense</name>
    <name type="common">Leishan spiny toad</name>
    <dbReference type="NCBI Taxonomy" id="445787"/>
    <lineage>
        <taxon>Eukaryota</taxon>
        <taxon>Metazoa</taxon>
        <taxon>Chordata</taxon>
        <taxon>Craniata</taxon>
        <taxon>Vertebrata</taxon>
        <taxon>Euteleostomi</taxon>
        <taxon>Amphibia</taxon>
        <taxon>Batrachia</taxon>
        <taxon>Anura</taxon>
        <taxon>Pelobatoidea</taxon>
        <taxon>Megophryidae</taxon>
        <taxon>Leptobrachium</taxon>
    </lineage>
</organism>
<dbReference type="GO" id="GO:0003824">
    <property type="term" value="F:catalytic activity"/>
    <property type="evidence" value="ECO:0007669"/>
    <property type="project" value="InterPro"/>
</dbReference>
<proteinExistence type="predicted"/>
<name>A0A8C5Q068_9ANUR</name>
<evidence type="ECO:0000313" key="2">
    <source>
        <dbReference type="Ensembl" id="ENSLLEP00000030638.1"/>
    </source>
</evidence>
<reference evidence="2" key="2">
    <citation type="submission" date="2025-09" db="UniProtKB">
        <authorList>
            <consortium name="Ensembl"/>
        </authorList>
    </citation>
    <scope>IDENTIFICATION</scope>
</reference>
<dbReference type="InterPro" id="IPR043502">
    <property type="entry name" value="DNA/RNA_pol_sf"/>
</dbReference>
<dbReference type="AlphaFoldDB" id="A0A8C5Q068"/>
<dbReference type="PANTHER" id="PTHR19446">
    <property type="entry name" value="REVERSE TRANSCRIPTASES"/>
    <property type="match status" value="1"/>
</dbReference>
<dbReference type="InterPro" id="IPR005135">
    <property type="entry name" value="Endo/exonuclease/phosphatase"/>
</dbReference>
<reference evidence="2" key="1">
    <citation type="submission" date="2025-08" db="UniProtKB">
        <authorList>
            <consortium name="Ensembl"/>
        </authorList>
    </citation>
    <scope>IDENTIFICATION</scope>
</reference>
<evidence type="ECO:0000259" key="1">
    <source>
        <dbReference type="PROSITE" id="PS50878"/>
    </source>
</evidence>
<protein>
    <recommendedName>
        <fullName evidence="1">Reverse transcriptase domain-containing protein</fullName>
    </recommendedName>
</protein>
<accession>A0A8C5Q068</accession>
<dbReference type="SUPFAM" id="SSF56672">
    <property type="entry name" value="DNA/RNA polymerases"/>
    <property type="match status" value="1"/>
</dbReference>
<feature type="domain" description="Reverse transcriptase" evidence="1">
    <location>
        <begin position="449"/>
        <end position="723"/>
    </location>
</feature>
<dbReference type="GeneTree" id="ENSGT00940000165023"/>
<evidence type="ECO:0000313" key="3">
    <source>
        <dbReference type="Proteomes" id="UP000694569"/>
    </source>
</evidence>
<dbReference type="Ensembl" id="ENSLLET00000031816.1">
    <property type="protein sequence ID" value="ENSLLEP00000030638.1"/>
    <property type="gene ID" value="ENSLLEG00000019400.1"/>
</dbReference>
<dbReference type="OrthoDB" id="416119at2759"/>
<dbReference type="CDD" id="cd01650">
    <property type="entry name" value="RT_nLTR_like"/>
    <property type="match status" value="1"/>
</dbReference>